<feature type="non-terminal residue" evidence="3">
    <location>
        <position position="269"/>
    </location>
</feature>
<proteinExistence type="predicted"/>
<dbReference type="GO" id="GO:0000149">
    <property type="term" value="F:SNARE binding"/>
    <property type="evidence" value="ECO:0007669"/>
    <property type="project" value="TreeGrafter"/>
</dbReference>
<protein>
    <recommendedName>
        <fullName evidence="2">C2 domain-containing protein</fullName>
    </recommendedName>
</protein>
<feature type="region of interest" description="Disordered" evidence="1">
    <location>
        <begin position="33"/>
        <end position="157"/>
    </location>
</feature>
<feature type="compositionally biased region" description="Basic and acidic residues" evidence="1">
    <location>
        <begin position="126"/>
        <end position="150"/>
    </location>
</feature>
<feature type="compositionally biased region" description="Basic residues" evidence="1">
    <location>
        <begin position="33"/>
        <end position="42"/>
    </location>
</feature>
<dbReference type="InterPro" id="IPR035892">
    <property type="entry name" value="C2_domain_sf"/>
</dbReference>
<dbReference type="GO" id="GO:0030276">
    <property type="term" value="F:clathrin binding"/>
    <property type="evidence" value="ECO:0007669"/>
    <property type="project" value="TreeGrafter"/>
</dbReference>
<feature type="compositionally biased region" description="Polar residues" evidence="1">
    <location>
        <begin position="107"/>
        <end position="119"/>
    </location>
</feature>
<dbReference type="InterPro" id="IPR000008">
    <property type="entry name" value="C2_dom"/>
</dbReference>
<keyword evidence="4" id="KW-1185">Reference proteome</keyword>
<dbReference type="SUPFAM" id="SSF49562">
    <property type="entry name" value="C2 domain (Calcium/lipid-binding domain, CaLB)"/>
    <property type="match status" value="1"/>
</dbReference>
<dbReference type="GO" id="GO:0005509">
    <property type="term" value="F:calcium ion binding"/>
    <property type="evidence" value="ECO:0007669"/>
    <property type="project" value="TreeGrafter"/>
</dbReference>
<dbReference type="PROSITE" id="PS50004">
    <property type="entry name" value="C2"/>
    <property type="match status" value="1"/>
</dbReference>
<accession>A0AAD8E344</accession>
<evidence type="ECO:0000256" key="1">
    <source>
        <dbReference type="SAM" id="MobiDB-lite"/>
    </source>
</evidence>
<name>A0AAD8E344_DIPPU</name>
<dbReference type="GO" id="GO:0001786">
    <property type="term" value="F:phosphatidylserine binding"/>
    <property type="evidence" value="ECO:0007669"/>
    <property type="project" value="TreeGrafter"/>
</dbReference>
<dbReference type="EMBL" id="JASPKZ010010261">
    <property type="protein sequence ID" value="KAJ9574812.1"/>
    <property type="molecule type" value="Genomic_DNA"/>
</dbReference>
<dbReference type="GO" id="GO:0030424">
    <property type="term" value="C:axon"/>
    <property type="evidence" value="ECO:0007669"/>
    <property type="project" value="TreeGrafter"/>
</dbReference>
<evidence type="ECO:0000313" key="4">
    <source>
        <dbReference type="Proteomes" id="UP001233999"/>
    </source>
</evidence>
<dbReference type="AlphaFoldDB" id="A0AAD8E344"/>
<dbReference type="GO" id="GO:0005544">
    <property type="term" value="F:calcium-dependent phospholipid binding"/>
    <property type="evidence" value="ECO:0007669"/>
    <property type="project" value="TreeGrafter"/>
</dbReference>
<evidence type="ECO:0000259" key="2">
    <source>
        <dbReference type="PROSITE" id="PS50004"/>
    </source>
</evidence>
<dbReference type="GO" id="GO:0048791">
    <property type="term" value="P:calcium ion-regulated exocytosis of neurotransmitter"/>
    <property type="evidence" value="ECO:0007669"/>
    <property type="project" value="TreeGrafter"/>
</dbReference>
<reference evidence="3" key="2">
    <citation type="submission" date="2023-05" db="EMBL/GenBank/DDBJ databases">
        <authorList>
            <person name="Fouks B."/>
        </authorList>
    </citation>
    <scope>NUCLEOTIDE SEQUENCE</scope>
    <source>
        <strain evidence="3">Stay&amp;Tobe</strain>
        <tissue evidence="3">Testes</tissue>
    </source>
</reference>
<reference evidence="3" key="1">
    <citation type="journal article" date="2023" name="IScience">
        <title>Live-bearing cockroach genome reveals convergent evolutionary mechanisms linked to viviparity in insects and beyond.</title>
        <authorList>
            <person name="Fouks B."/>
            <person name="Harrison M.C."/>
            <person name="Mikhailova A.A."/>
            <person name="Marchal E."/>
            <person name="English S."/>
            <person name="Carruthers M."/>
            <person name="Jennings E.C."/>
            <person name="Chiamaka E.L."/>
            <person name="Frigard R.A."/>
            <person name="Pippel M."/>
            <person name="Attardo G.M."/>
            <person name="Benoit J.B."/>
            <person name="Bornberg-Bauer E."/>
            <person name="Tobe S.S."/>
        </authorList>
    </citation>
    <scope>NUCLEOTIDE SEQUENCE</scope>
    <source>
        <strain evidence="3">Stay&amp;Tobe</strain>
    </source>
</reference>
<dbReference type="Pfam" id="PF00168">
    <property type="entry name" value="C2"/>
    <property type="match status" value="1"/>
</dbReference>
<gene>
    <name evidence="3" type="ORF">L9F63_008037</name>
</gene>
<feature type="non-terminal residue" evidence="3">
    <location>
        <position position="1"/>
    </location>
</feature>
<comment type="caution">
    <text evidence="3">The sequence shown here is derived from an EMBL/GenBank/DDBJ whole genome shotgun (WGS) entry which is preliminary data.</text>
</comment>
<dbReference type="PANTHER" id="PTHR10024:SF369">
    <property type="entry name" value="FI18813P1"/>
    <property type="match status" value="1"/>
</dbReference>
<feature type="domain" description="C2" evidence="2">
    <location>
        <begin position="162"/>
        <end position="269"/>
    </location>
</feature>
<evidence type="ECO:0000313" key="3">
    <source>
        <dbReference type="EMBL" id="KAJ9574812.1"/>
    </source>
</evidence>
<dbReference type="Proteomes" id="UP001233999">
    <property type="component" value="Unassembled WGS sequence"/>
</dbReference>
<dbReference type="PANTHER" id="PTHR10024">
    <property type="entry name" value="SYNAPTOTAGMIN"/>
    <property type="match status" value="1"/>
</dbReference>
<dbReference type="GO" id="GO:0005886">
    <property type="term" value="C:plasma membrane"/>
    <property type="evidence" value="ECO:0007669"/>
    <property type="project" value="TreeGrafter"/>
</dbReference>
<dbReference type="SMART" id="SM00239">
    <property type="entry name" value="C2"/>
    <property type="match status" value="1"/>
</dbReference>
<dbReference type="GO" id="GO:0070382">
    <property type="term" value="C:exocytic vesicle"/>
    <property type="evidence" value="ECO:0007669"/>
    <property type="project" value="TreeGrafter"/>
</dbReference>
<dbReference type="GO" id="GO:0006906">
    <property type="term" value="P:vesicle fusion"/>
    <property type="evidence" value="ECO:0007669"/>
    <property type="project" value="TreeGrafter"/>
</dbReference>
<sequence length="269" mass="29055">TTPALVGICLGATLFLVTVAAVTCFCYRRHSKTGSRRQKGRIRGCPEKPLAFQQHRRPTAVKSPAGSAGTHYLKKSPSPTGGGARSPPGPGGSGTPSPTVGHLTPPQAGSSPVTETTTGDAAVPKETFHTENELRDKPTTPSKEELETNEKNLASTEGGANKLGQLVFKLRYKSEKNALVVSVVKCRDLPAKDPNLGSSDPYVKLQLLPDKQHKVKTRVLRKTRNPVYDEDFTFYGINFNQLQSSFRILSLLILLSVSSNSLSLCVPKY</sequence>
<dbReference type="GO" id="GO:0098793">
    <property type="term" value="C:presynapse"/>
    <property type="evidence" value="ECO:0007669"/>
    <property type="project" value="GOC"/>
</dbReference>
<dbReference type="Gene3D" id="2.60.40.150">
    <property type="entry name" value="C2 domain"/>
    <property type="match status" value="1"/>
</dbReference>
<organism evidence="3 4">
    <name type="scientific">Diploptera punctata</name>
    <name type="common">Pacific beetle cockroach</name>
    <dbReference type="NCBI Taxonomy" id="6984"/>
    <lineage>
        <taxon>Eukaryota</taxon>
        <taxon>Metazoa</taxon>
        <taxon>Ecdysozoa</taxon>
        <taxon>Arthropoda</taxon>
        <taxon>Hexapoda</taxon>
        <taxon>Insecta</taxon>
        <taxon>Pterygota</taxon>
        <taxon>Neoptera</taxon>
        <taxon>Polyneoptera</taxon>
        <taxon>Dictyoptera</taxon>
        <taxon>Blattodea</taxon>
        <taxon>Blaberoidea</taxon>
        <taxon>Blaberidae</taxon>
        <taxon>Diplopterinae</taxon>
        <taxon>Diploptera</taxon>
    </lineage>
</organism>